<gene>
    <name evidence="2" type="ORF">BXY75_1747</name>
</gene>
<keyword evidence="2" id="KW-0808">Transferase</keyword>
<dbReference type="OrthoDB" id="9798081at2"/>
<evidence type="ECO:0000313" key="3">
    <source>
        <dbReference type="Proteomes" id="UP000271339"/>
    </source>
</evidence>
<dbReference type="Proteomes" id="UP000271339">
    <property type="component" value="Unassembled WGS sequence"/>
</dbReference>
<evidence type="ECO:0000259" key="1">
    <source>
        <dbReference type="PROSITE" id="PS51186"/>
    </source>
</evidence>
<dbReference type="PANTHER" id="PTHR43792:SF1">
    <property type="entry name" value="N-ACETYLTRANSFERASE DOMAIN-CONTAINING PROTEIN"/>
    <property type="match status" value="1"/>
</dbReference>
<dbReference type="InterPro" id="IPR000182">
    <property type="entry name" value="GNAT_dom"/>
</dbReference>
<dbReference type="PROSITE" id="PS51186">
    <property type="entry name" value="GNAT"/>
    <property type="match status" value="1"/>
</dbReference>
<dbReference type="SUPFAM" id="SSF55729">
    <property type="entry name" value="Acyl-CoA N-acyltransferases (Nat)"/>
    <property type="match status" value="1"/>
</dbReference>
<feature type="domain" description="N-acetyltransferase" evidence="1">
    <location>
        <begin position="9"/>
        <end position="167"/>
    </location>
</feature>
<name>A0A3L9ZDW5_9FLAO</name>
<accession>A0A3L9ZDW5</accession>
<dbReference type="EMBL" id="REFC01000012">
    <property type="protein sequence ID" value="RMA64862.1"/>
    <property type="molecule type" value="Genomic_DNA"/>
</dbReference>
<keyword evidence="3" id="KW-1185">Reference proteome</keyword>
<dbReference type="InterPro" id="IPR016181">
    <property type="entry name" value="Acyl_CoA_acyltransferase"/>
</dbReference>
<protein>
    <submittedName>
        <fullName evidence="2">RimJ/RimL family protein N-acetyltransferase</fullName>
    </submittedName>
</protein>
<dbReference type="Gene3D" id="3.40.630.30">
    <property type="match status" value="1"/>
</dbReference>
<comment type="caution">
    <text evidence="2">The sequence shown here is derived from an EMBL/GenBank/DDBJ whole genome shotgun (WGS) entry which is preliminary data.</text>
</comment>
<dbReference type="Pfam" id="PF13302">
    <property type="entry name" value="Acetyltransf_3"/>
    <property type="match status" value="1"/>
</dbReference>
<dbReference type="PANTHER" id="PTHR43792">
    <property type="entry name" value="GNAT FAMILY, PUTATIVE (AFU_ORTHOLOGUE AFUA_3G00765)-RELATED-RELATED"/>
    <property type="match status" value="1"/>
</dbReference>
<dbReference type="RefSeq" id="WP_121907286.1">
    <property type="nucleotide sequence ID" value="NZ_REFC01000012.1"/>
</dbReference>
<organism evidence="2 3">
    <name type="scientific">Ulvibacter antarcticus</name>
    <dbReference type="NCBI Taxonomy" id="442714"/>
    <lineage>
        <taxon>Bacteria</taxon>
        <taxon>Pseudomonadati</taxon>
        <taxon>Bacteroidota</taxon>
        <taxon>Flavobacteriia</taxon>
        <taxon>Flavobacteriales</taxon>
        <taxon>Flavobacteriaceae</taxon>
        <taxon>Ulvibacter</taxon>
    </lineage>
</organism>
<dbReference type="InterPro" id="IPR051531">
    <property type="entry name" value="N-acetyltransferase"/>
</dbReference>
<dbReference type="GO" id="GO:0016747">
    <property type="term" value="F:acyltransferase activity, transferring groups other than amino-acyl groups"/>
    <property type="evidence" value="ECO:0007669"/>
    <property type="project" value="InterPro"/>
</dbReference>
<dbReference type="AlphaFoldDB" id="A0A3L9ZDW5"/>
<evidence type="ECO:0000313" key="2">
    <source>
        <dbReference type="EMBL" id="RMA64862.1"/>
    </source>
</evidence>
<sequence>MILLETERLQLRQFTLDDAPFTYELLNTPEWLKYIGDRKITSVEVAAKYIEEHYLSEYKDNGYGAYIIVRKEDGVILGSCGLYKREALEHPDMGFAMFSRYGKKGYAFEATNALMEHAKNTLKLSTIWGITVDYNHNSIKLLQKLGMKQIDVINLKDDPEDLLLFST</sequence>
<reference evidence="2 3" key="1">
    <citation type="submission" date="2018-10" db="EMBL/GenBank/DDBJ databases">
        <title>Genomic Encyclopedia of Archaeal and Bacterial Type Strains, Phase II (KMG-II): from individual species to whole genera.</title>
        <authorList>
            <person name="Goeker M."/>
        </authorList>
    </citation>
    <scope>NUCLEOTIDE SEQUENCE [LARGE SCALE GENOMIC DNA]</scope>
    <source>
        <strain evidence="2 3">DSM 23424</strain>
    </source>
</reference>
<proteinExistence type="predicted"/>